<organism evidence="2 3">
    <name type="scientific">Fusarium coffeatum</name>
    <dbReference type="NCBI Taxonomy" id="231269"/>
    <lineage>
        <taxon>Eukaryota</taxon>
        <taxon>Fungi</taxon>
        <taxon>Dikarya</taxon>
        <taxon>Ascomycota</taxon>
        <taxon>Pezizomycotina</taxon>
        <taxon>Sordariomycetes</taxon>
        <taxon>Hypocreomycetidae</taxon>
        <taxon>Hypocreales</taxon>
        <taxon>Nectriaceae</taxon>
        <taxon>Fusarium</taxon>
        <taxon>Fusarium incarnatum-equiseti species complex</taxon>
    </lineage>
</organism>
<dbReference type="AlphaFoldDB" id="A0A366QVM2"/>
<proteinExistence type="predicted"/>
<accession>A0A366QVM2</accession>
<name>A0A366QVM2_9HYPO</name>
<keyword evidence="1" id="KW-0175">Coiled coil</keyword>
<dbReference type="Gene3D" id="1.20.1170.10">
    <property type="match status" value="1"/>
</dbReference>
<evidence type="ECO:0000313" key="2">
    <source>
        <dbReference type="EMBL" id="RBR08929.1"/>
    </source>
</evidence>
<feature type="coiled-coil region" evidence="1">
    <location>
        <begin position="190"/>
        <end position="217"/>
    </location>
</feature>
<comment type="caution">
    <text evidence="2">The sequence shown here is derived from an EMBL/GenBank/DDBJ whole genome shotgun (WGS) entry which is preliminary data.</text>
</comment>
<dbReference type="GeneID" id="41999540"/>
<reference evidence="2 3" key="1">
    <citation type="submission" date="2018-06" db="EMBL/GenBank/DDBJ databases">
        <title>Fusarium incarnatum-equiseti species complex species 28.</title>
        <authorList>
            <person name="Gardiner D.M."/>
        </authorList>
    </citation>
    <scope>NUCLEOTIDE SEQUENCE [LARGE SCALE GENOMIC DNA]</scope>
    <source>
        <strain evidence="2 3">FIESC_28</strain>
    </source>
</reference>
<dbReference type="OrthoDB" id="5066239at2759"/>
<dbReference type="SUPFAM" id="SSF58100">
    <property type="entry name" value="Bacterial hemolysins"/>
    <property type="match status" value="1"/>
</dbReference>
<gene>
    <name evidence="2" type="ORF">FIESC28_10109</name>
</gene>
<dbReference type="Proteomes" id="UP000253153">
    <property type="component" value="Unassembled WGS sequence"/>
</dbReference>
<sequence length="362" mass="41835">MSVTWNPVDNDDIEVKKAFDTLSRSAYVLSGKDFPGSSTDFDRKVPESAFRKLSKFDSEIYSLINPLYTVITGRTTMQYSDSSVELLAADDFINLRRQLDIILDERYKSSNDFDDNYRDAKEASQMTLSMLRDDAREKQRNTEEVMQTLIRFRDRILESQWDIEFLIKQYNTGSVENKSDKKAPYLEVLNKDLADKLATFNNKVKEAQDKYSDWEKNAATTVGICSIKPLGWIVMGIQATKASDLRNDYDKLETLIAKNQQNQEEETQLIIFVNQLITQYAGIDQKMTEAIAAMKELSFLFSNQAECYDKIAASIPRMKPSTDMRARKQYIQSQMKVTVDRLRELKVVAEEFTRSFMNQVQL</sequence>
<dbReference type="EMBL" id="QKXC01000276">
    <property type="protein sequence ID" value="RBR08929.1"/>
    <property type="molecule type" value="Genomic_DNA"/>
</dbReference>
<keyword evidence="3" id="KW-1185">Reference proteome</keyword>
<dbReference type="RefSeq" id="XP_031011729.1">
    <property type="nucleotide sequence ID" value="XM_031164244.1"/>
</dbReference>
<protein>
    <submittedName>
        <fullName evidence="2">Uncharacterized protein</fullName>
    </submittedName>
</protein>
<evidence type="ECO:0000256" key="1">
    <source>
        <dbReference type="SAM" id="Coils"/>
    </source>
</evidence>
<evidence type="ECO:0000313" key="3">
    <source>
        <dbReference type="Proteomes" id="UP000253153"/>
    </source>
</evidence>